<dbReference type="AlphaFoldDB" id="A0A182NUD0"/>
<name>A0A182NUD0_9DIPT</name>
<evidence type="ECO:0000313" key="5">
    <source>
        <dbReference type="Proteomes" id="UP000075884"/>
    </source>
</evidence>
<dbReference type="SUPFAM" id="SSF47370">
    <property type="entry name" value="Bromodomain"/>
    <property type="match status" value="1"/>
</dbReference>
<dbReference type="Gene3D" id="1.20.920.10">
    <property type="entry name" value="Bromodomain-like"/>
    <property type="match status" value="1"/>
</dbReference>
<dbReference type="Pfam" id="PF00439">
    <property type="entry name" value="Bromodomain"/>
    <property type="match status" value="1"/>
</dbReference>
<evidence type="ECO:0000313" key="4">
    <source>
        <dbReference type="EnsemblMetazoa" id="ADIR011272-PA"/>
    </source>
</evidence>
<dbReference type="STRING" id="7168.A0A182NUD0"/>
<dbReference type="PRINTS" id="PR00503">
    <property type="entry name" value="BROMODOMAIN"/>
</dbReference>
<feature type="domain" description="Bromo" evidence="3">
    <location>
        <begin position="291"/>
        <end position="362"/>
    </location>
</feature>
<accession>A0A182NUD0</accession>
<evidence type="ECO:0000259" key="3">
    <source>
        <dbReference type="PROSITE" id="PS50014"/>
    </source>
</evidence>
<organism evidence="4 5">
    <name type="scientific">Anopheles dirus</name>
    <dbReference type="NCBI Taxonomy" id="7168"/>
    <lineage>
        <taxon>Eukaryota</taxon>
        <taxon>Metazoa</taxon>
        <taxon>Ecdysozoa</taxon>
        <taxon>Arthropoda</taxon>
        <taxon>Hexapoda</taxon>
        <taxon>Insecta</taxon>
        <taxon>Pterygota</taxon>
        <taxon>Neoptera</taxon>
        <taxon>Endopterygota</taxon>
        <taxon>Diptera</taxon>
        <taxon>Nematocera</taxon>
        <taxon>Culicoidea</taxon>
        <taxon>Culicidae</taxon>
        <taxon>Anophelinae</taxon>
        <taxon>Anopheles</taxon>
    </lineage>
</organism>
<keyword evidence="1 2" id="KW-0103">Bromodomain</keyword>
<evidence type="ECO:0000256" key="1">
    <source>
        <dbReference type="ARBA" id="ARBA00023117"/>
    </source>
</evidence>
<dbReference type="VEuPathDB" id="VectorBase:ADIR011272"/>
<protein>
    <submittedName>
        <fullName evidence="4">Bromo domain-containing protein</fullName>
    </submittedName>
</protein>
<dbReference type="Proteomes" id="UP000075884">
    <property type="component" value="Unassembled WGS sequence"/>
</dbReference>
<reference evidence="5" key="1">
    <citation type="submission" date="2013-03" db="EMBL/GenBank/DDBJ databases">
        <title>The Genome Sequence of Anopheles dirus WRAIR2.</title>
        <authorList>
            <consortium name="The Broad Institute Genomics Platform"/>
            <person name="Neafsey D.E."/>
            <person name="Walton C."/>
            <person name="Walker B."/>
            <person name="Young S.K."/>
            <person name="Zeng Q."/>
            <person name="Gargeya S."/>
            <person name="Fitzgerald M."/>
            <person name="Haas B."/>
            <person name="Abouelleil A."/>
            <person name="Allen A.W."/>
            <person name="Alvarado L."/>
            <person name="Arachchi H.M."/>
            <person name="Berlin A.M."/>
            <person name="Chapman S.B."/>
            <person name="Gainer-Dewar J."/>
            <person name="Goldberg J."/>
            <person name="Griggs A."/>
            <person name="Gujja S."/>
            <person name="Hansen M."/>
            <person name="Howarth C."/>
            <person name="Imamovic A."/>
            <person name="Ireland A."/>
            <person name="Larimer J."/>
            <person name="McCowan C."/>
            <person name="Murphy C."/>
            <person name="Pearson M."/>
            <person name="Poon T.W."/>
            <person name="Priest M."/>
            <person name="Roberts A."/>
            <person name="Saif S."/>
            <person name="Shea T."/>
            <person name="Sisk P."/>
            <person name="Sykes S."/>
            <person name="Wortman J."/>
            <person name="Nusbaum C."/>
            <person name="Birren B."/>
        </authorList>
    </citation>
    <scope>NUCLEOTIDE SEQUENCE [LARGE SCALE GENOMIC DNA]</scope>
    <source>
        <strain evidence="5">WRAIR2</strain>
    </source>
</reference>
<dbReference type="InterPro" id="IPR036427">
    <property type="entry name" value="Bromodomain-like_sf"/>
</dbReference>
<keyword evidence="5" id="KW-1185">Reference proteome</keyword>
<reference evidence="4" key="2">
    <citation type="submission" date="2020-05" db="UniProtKB">
        <authorList>
            <consortium name="EnsemblMetazoa"/>
        </authorList>
    </citation>
    <scope>IDENTIFICATION</scope>
    <source>
        <strain evidence="4">WRAIR2</strain>
    </source>
</reference>
<dbReference type="EnsemblMetazoa" id="ADIR011272-RA">
    <property type="protein sequence ID" value="ADIR011272-PA"/>
    <property type="gene ID" value="ADIR011272"/>
</dbReference>
<dbReference type="InterPro" id="IPR001487">
    <property type="entry name" value="Bromodomain"/>
</dbReference>
<proteinExistence type="predicted"/>
<sequence>MASSQNARQSSDWDQLIDQLQDLLKLALDGCKKAEALAACHQKRPCFKKIDSLCARLKQDLLKPDNVMSNINSQGLAWAVKDFIFVFTRIMNAWIIIKGYVSCKSEGLLSIQRELCPNFLHAFGRWHGATHELVQSLIKSFISLNKLAKSQRCGNTNIPKTDEPMSSYNDDELSNDPFDDPTEVDLATGTYYRTGIYSVEAYNRAAASAPPGFEDSLKFAARKHDIFSNDGKAPKPRSSKTGTGLKRQTVLFDTSDTLECSAQTAEPSQTSDQLHHNTATERINWLLDEVRAIEEAQYFYCITFSKNYFPDFHLVASNPLDLRAIYKRNEMGRYSVLSELLEDLRMVLRNCTQYIEASTAFDLWNPMQEQVPGHWEAIKRQEFENFPKMITFVKKMERLLDMVHAKKLRKE</sequence>
<evidence type="ECO:0000256" key="2">
    <source>
        <dbReference type="PROSITE-ProRule" id="PRU00035"/>
    </source>
</evidence>
<dbReference type="PROSITE" id="PS50014">
    <property type="entry name" value="BROMODOMAIN_2"/>
    <property type="match status" value="1"/>
</dbReference>